<keyword evidence="4" id="KW-1185">Reference proteome</keyword>
<reference evidence="3 4" key="1">
    <citation type="submission" date="2019-02" db="EMBL/GenBank/DDBJ databases">
        <title>Deep-cultivation of Planctomycetes and their phenomic and genomic characterization uncovers novel biology.</title>
        <authorList>
            <person name="Wiegand S."/>
            <person name="Jogler M."/>
            <person name="Boedeker C."/>
            <person name="Pinto D."/>
            <person name="Vollmers J."/>
            <person name="Rivas-Marin E."/>
            <person name="Kohn T."/>
            <person name="Peeters S.H."/>
            <person name="Heuer A."/>
            <person name="Rast P."/>
            <person name="Oberbeckmann S."/>
            <person name="Bunk B."/>
            <person name="Jeske O."/>
            <person name="Meyerdierks A."/>
            <person name="Storesund J.E."/>
            <person name="Kallscheuer N."/>
            <person name="Luecker S."/>
            <person name="Lage O.M."/>
            <person name="Pohl T."/>
            <person name="Merkel B.J."/>
            <person name="Hornburger P."/>
            <person name="Mueller R.-W."/>
            <person name="Bruemmer F."/>
            <person name="Labrenz M."/>
            <person name="Spormann A.M."/>
            <person name="Op den Camp H."/>
            <person name="Overmann J."/>
            <person name="Amann R."/>
            <person name="Jetten M.S.M."/>
            <person name="Mascher T."/>
            <person name="Medema M.H."/>
            <person name="Devos D.P."/>
            <person name="Kaster A.-K."/>
            <person name="Ovreas L."/>
            <person name="Rohde M."/>
            <person name="Galperin M.Y."/>
            <person name="Jogler C."/>
        </authorList>
    </citation>
    <scope>NUCLEOTIDE SEQUENCE [LARGE SCALE GENOMIC DNA]</scope>
    <source>
        <strain evidence="3 4">Poly30</strain>
    </source>
</reference>
<evidence type="ECO:0000256" key="1">
    <source>
        <dbReference type="PROSITE-ProRule" id="PRU00703"/>
    </source>
</evidence>
<dbReference type="SMART" id="SM00116">
    <property type="entry name" value="CBS"/>
    <property type="match status" value="2"/>
</dbReference>
<dbReference type="Pfam" id="PF04107">
    <property type="entry name" value="GCS2"/>
    <property type="match status" value="1"/>
</dbReference>
<name>A0A518EUI2_9BACT</name>
<dbReference type="PANTHER" id="PTHR36510:SF3">
    <property type="entry name" value="CONSERVED PROTEIN"/>
    <property type="match status" value="1"/>
</dbReference>
<dbReference type="OrthoDB" id="240589at2"/>
<dbReference type="InterPro" id="IPR050141">
    <property type="entry name" value="GCL_type2/YbdK_subfam"/>
</dbReference>
<keyword evidence="1" id="KW-0129">CBS domain</keyword>
<dbReference type="Proteomes" id="UP000320390">
    <property type="component" value="Chromosome"/>
</dbReference>
<dbReference type="GO" id="GO:0016879">
    <property type="term" value="F:ligase activity, forming carbon-nitrogen bonds"/>
    <property type="evidence" value="ECO:0007669"/>
    <property type="project" value="TreeGrafter"/>
</dbReference>
<feature type="domain" description="CBS" evidence="2">
    <location>
        <begin position="577"/>
        <end position="633"/>
    </location>
</feature>
<dbReference type="InterPro" id="IPR014746">
    <property type="entry name" value="Gln_synth/guanido_kin_cat_dom"/>
</dbReference>
<dbReference type="InterPro" id="IPR000644">
    <property type="entry name" value="CBS_dom"/>
</dbReference>
<dbReference type="Gene3D" id="3.10.580.10">
    <property type="entry name" value="CBS-domain"/>
    <property type="match status" value="1"/>
</dbReference>
<feature type="domain" description="CBS" evidence="2">
    <location>
        <begin position="508"/>
        <end position="567"/>
    </location>
</feature>
<dbReference type="InterPro" id="IPR006336">
    <property type="entry name" value="GCS2"/>
</dbReference>
<accession>A0A518EUI2</accession>
<organism evidence="3 4">
    <name type="scientific">Saltatorellus ferox</name>
    <dbReference type="NCBI Taxonomy" id="2528018"/>
    <lineage>
        <taxon>Bacteria</taxon>
        <taxon>Pseudomonadati</taxon>
        <taxon>Planctomycetota</taxon>
        <taxon>Planctomycetia</taxon>
        <taxon>Planctomycetia incertae sedis</taxon>
        <taxon>Saltatorellus</taxon>
    </lineage>
</organism>
<evidence type="ECO:0000313" key="4">
    <source>
        <dbReference type="Proteomes" id="UP000320390"/>
    </source>
</evidence>
<proteinExistence type="predicted"/>
<dbReference type="PANTHER" id="PTHR36510">
    <property type="entry name" value="GLUTAMATE--CYSTEINE LIGASE 2-RELATED"/>
    <property type="match status" value="1"/>
</dbReference>
<protein>
    <submittedName>
        <fullName evidence="3">Inosine 5'-monophosphate dehydrogenase</fullName>
    </submittedName>
</protein>
<dbReference type="Pfam" id="PF00571">
    <property type="entry name" value="CBS"/>
    <property type="match status" value="2"/>
</dbReference>
<dbReference type="EMBL" id="CP036434">
    <property type="protein sequence ID" value="QDV07753.1"/>
    <property type="molecule type" value="Genomic_DNA"/>
</dbReference>
<dbReference type="SUPFAM" id="SSF55931">
    <property type="entry name" value="Glutamine synthetase/guanido kinase"/>
    <property type="match status" value="1"/>
</dbReference>
<dbReference type="CDD" id="cd04584">
    <property type="entry name" value="CBS_pair_AcuB_like"/>
    <property type="match status" value="1"/>
</dbReference>
<evidence type="ECO:0000313" key="3">
    <source>
        <dbReference type="EMBL" id="QDV07753.1"/>
    </source>
</evidence>
<evidence type="ECO:0000259" key="2">
    <source>
        <dbReference type="PROSITE" id="PS51371"/>
    </source>
</evidence>
<sequence length="650" mass="72299">MGNQDVNTGGNTDLRSFMQAVLEDIQCLETMIERGMIERDVRRIGAEQELFLVDDSWHAVAKQSEVLARLKGNYTRELAAFNIEANMSPQPLGGNCLSAMQEELDVLIRDARGAAQAEDARILMCGILPTLHQSDLSLANMAESERYHRLNRVMVEMRGGHFETLIKGLDELRVVHDNVMMEACNTSFQVHFQVCDEEFANLYNLAQLVTGPVLAAAVNSPVLLQHRLWHESRVALFAQSLDVRNASQMARNQRQRVTFGERWVQNGVIEIFREDVARFRLLLGADTISSSFETLEKGGIPTLDALRMHNGTVYRWNRPCYGISDGKPHLRIENRVLPAGPTTQDEIANAAFFFGLMIAYGEELDDVRRVMEFDDAKGNFMAAARYGLSAEMRWLGGRSVSARDLILSDLLPRAREGLAFKKIDSADIDRYCGLIEERVSSGRTGAQWALDSLARMGDKGTRDERHRALASATYARQASGLPGHRWALAELDDSTDWRHSFRTVAQIMSRDVFTVHPEDVIDLAVSLMDWEHIRYVPVEDSHGALVGLLSQRMLMRLVAKRGGKRASDAPLSVGEVMSKNPVTISPGDTTLAAIDKMNEMKIGCLPVVESGRLVGIVTEHDFVDAAAKLLRQTLEGRPIGPKKGQADAGS</sequence>
<dbReference type="PROSITE" id="PS51371">
    <property type="entry name" value="CBS"/>
    <property type="match status" value="2"/>
</dbReference>
<dbReference type="SUPFAM" id="SSF54631">
    <property type="entry name" value="CBS-domain pair"/>
    <property type="match status" value="1"/>
</dbReference>
<dbReference type="Gene3D" id="3.30.590.20">
    <property type="match status" value="1"/>
</dbReference>
<dbReference type="InterPro" id="IPR046342">
    <property type="entry name" value="CBS_dom_sf"/>
</dbReference>
<dbReference type="AlphaFoldDB" id="A0A518EUI2"/>
<gene>
    <name evidence="3" type="ORF">Poly30_32850</name>
</gene>
<dbReference type="RefSeq" id="WP_145199204.1">
    <property type="nucleotide sequence ID" value="NZ_CP036434.1"/>
</dbReference>